<evidence type="ECO:0000313" key="4">
    <source>
        <dbReference type="Proteomes" id="UP000515506"/>
    </source>
</evidence>
<dbReference type="SUPFAM" id="SSF51182">
    <property type="entry name" value="RmlC-like cupins"/>
    <property type="match status" value="1"/>
</dbReference>
<dbReference type="AlphaFoldDB" id="A0A7G6URI2"/>
<evidence type="ECO:0000313" key="5">
    <source>
        <dbReference type="Proteomes" id="UP000515838"/>
    </source>
</evidence>
<dbReference type="InterPro" id="IPR014710">
    <property type="entry name" value="RmlC-like_jellyroll"/>
</dbReference>
<reference evidence="2 4" key="2">
    <citation type="submission" date="2020-08" db="EMBL/GenBank/DDBJ databases">
        <title>Streptomycin resistant and MDR strain, P. mexicana.</title>
        <authorList>
            <person name="Ganesh-kumar S."/>
            <person name="Zhe T."/>
            <person name="Yu Z."/>
            <person name="Min Y."/>
        </authorList>
    </citation>
    <scope>NUCLEOTIDE SEQUENCE [LARGE SCALE GENOMIC DNA]</scope>
    <source>
        <strain evidence="2 4">GTZY</strain>
    </source>
</reference>
<evidence type="ECO:0000313" key="2">
    <source>
        <dbReference type="EMBL" id="QND81629.1"/>
    </source>
</evidence>
<dbReference type="Gene3D" id="2.60.120.10">
    <property type="entry name" value="Jelly Rolls"/>
    <property type="match status" value="1"/>
</dbReference>
<dbReference type="Proteomes" id="UP000515838">
    <property type="component" value="Chromosome"/>
</dbReference>
<dbReference type="Proteomes" id="UP000515506">
    <property type="component" value="Chromosome"/>
</dbReference>
<evidence type="ECO:0000313" key="3">
    <source>
        <dbReference type="EMBL" id="QNN77546.1"/>
    </source>
</evidence>
<dbReference type="PANTHER" id="PTHR40943">
    <property type="entry name" value="CYTOPLASMIC PROTEIN-RELATED"/>
    <property type="match status" value="1"/>
</dbReference>
<dbReference type="PANTHER" id="PTHR40943:SF2">
    <property type="entry name" value="(S)-UREIDOGLYCINE AMINOHYDROLASE CUPIN DOMAIN-CONTAINING PROTEIN"/>
    <property type="match status" value="1"/>
</dbReference>
<keyword evidence="4" id="KW-1185">Reference proteome</keyword>
<organism evidence="3 5">
    <name type="scientific">Pseudoxanthomonas mexicana</name>
    <dbReference type="NCBI Taxonomy" id="128785"/>
    <lineage>
        <taxon>Bacteria</taxon>
        <taxon>Pseudomonadati</taxon>
        <taxon>Pseudomonadota</taxon>
        <taxon>Gammaproteobacteria</taxon>
        <taxon>Lysobacterales</taxon>
        <taxon>Lysobacteraceae</taxon>
        <taxon>Pseudoxanthomonas</taxon>
    </lineage>
</organism>
<accession>A0A7G6URI2</accession>
<proteinExistence type="predicted"/>
<dbReference type="InterPro" id="IPR008579">
    <property type="entry name" value="UGlyAH_Cupin_dom"/>
</dbReference>
<dbReference type="InterPro" id="IPR011051">
    <property type="entry name" value="RmlC_Cupin_sf"/>
</dbReference>
<sequence length="119" mass="12994">MPRIVAVPHMPDDATRAPVAAERLVHGQPLQAVANAYSSQDERFHCGVWEGGVGAWRVQYTEHEFCHLLSGRVRLHDDAGGDAVVLEAGQSFVVPAGFSGVWEVLEPARKLYAIYEPGD</sequence>
<protein>
    <submittedName>
        <fullName evidence="3">Cupin domain-containing protein</fullName>
    </submittedName>
</protein>
<reference evidence="3 5" key="1">
    <citation type="submission" date="2020-08" db="EMBL/GenBank/DDBJ databases">
        <title>Streptomycin Non-resistant strain, P. mexicana.</title>
        <authorList>
            <person name="Ganesh-Kumar S."/>
            <person name="Zhe T."/>
            <person name="Yu Z."/>
            <person name="Min Y."/>
        </authorList>
    </citation>
    <scope>NUCLEOTIDE SEQUENCE [LARGE SCALE GENOMIC DNA]</scope>
    <source>
        <strain evidence="3 5">GTZY2</strain>
    </source>
</reference>
<gene>
    <name evidence="2" type="ORF">H4W19_07775</name>
    <name evidence="3" type="ORF">IAE60_16815</name>
</gene>
<dbReference type="GeneID" id="81472651"/>
<evidence type="ECO:0000259" key="1">
    <source>
        <dbReference type="Pfam" id="PF05899"/>
    </source>
</evidence>
<dbReference type="EMBL" id="CP060731">
    <property type="protein sequence ID" value="QNN77546.1"/>
    <property type="molecule type" value="Genomic_DNA"/>
</dbReference>
<feature type="domain" description="(S)-ureidoglycine aminohydrolase cupin" evidence="1">
    <location>
        <begin position="39"/>
        <end position="112"/>
    </location>
</feature>
<dbReference type="EMBL" id="CP060028">
    <property type="protein sequence ID" value="QND81629.1"/>
    <property type="molecule type" value="Genomic_DNA"/>
</dbReference>
<name>A0A7G6URI2_PSEMX</name>
<dbReference type="Pfam" id="PF05899">
    <property type="entry name" value="Cupin_3"/>
    <property type="match status" value="1"/>
</dbReference>
<dbReference type="CDD" id="cd02227">
    <property type="entry name" value="cupin_TM1112-like"/>
    <property type="match status" value="1"/>
</dbReference>
<dbReference type="RefSeq" id="WP_185896689.1">
    <property type="nucleotide sequence ID" value="NZ_CP060028.1"/>
</dbReference>